<protein>
    <submittedName>
        <fullName evidence="1">Uncharacterized protein</fullName>
    </submittedName>
</protein>
<proteinExistence type="predicted"/>
<name>V5BG58_9GAMM</name>
<evidence type="ECO:0000313" key="2">
    <source>
        <dbReference type="Proteomes" id="UP000017842"/>
    </source>
</evidence>
<dbReference type="STRING" id="1116472.MGMO_177c00200"/>
<accession>V5BG58</accession>
<keyword evidence="2" id="KW-1185">Reference proteome</keyword>
<dbReference type="EMBL" id="AYLO01000162">
    <property type="protein sequence ID" value="ESS66729.1"/>
    <property type="molecule type" value="Genomic_DNA"/>
</dbReference>
<sequence length="60" mass="6620">MVADHMPIESIKDVGNLLSPVWDKLAGELGGQEVTLGEIELKILRPMGIHEFILRLSVPL</sequence>
<gene>
    <name evidence="1" type="ORF">MGMO_177c00200</name>
</gene>
<dbReference type="AlphaFoldDB" id="V5BG58"/>
<evidence type="ECO:0000313" key="1">
    <source>
        <dbReference type="EMBL" id="ESS66729.1"/>
    </source>
</evidence>
<dbReference type="Proteomes" id="UP000017842">
    <property type="component" value="Unassembled WGS sequence"/>
</dbReference>
<comment type="caution">
    <text evidence="1">The sequence shown here is derived from an EMBL/GenBank/DDBJ whole genome shotgun (WGS) entry which is preliminary data.</text>
</comment>
<organism evidence="1 2">
    <name type="scientific">Methyloglobulus morosus KoM1</name>
    <dbReference type="NCBI Taxonomy" id="1116472"/>
    <lineage>
        <taxon>Bacteria</taxon>
        <taxon>Pseudomonadati</taxon>
        <taxon>Pseudomonadota</taxon>
        <taxon>Gammaproteobacteria</taxon>
        <taxon>Methylococcales</taxon>
        <taxon>Methylococcaceae</taxon>
        <taxon>Methyloglobulus</taxon>
    </lineage>
</organism>
<reference evidence="1 2" key="1">
    <citation type="journal article" date="2013" name="Genome Announc.">
        <title>Draft Genome Sequence of the Methanotrophic Gammaproteobacterium Methyloglobulus morosus DSM 22980 Strain KoM1.</title>
        <authorList>
            <person name="Poehlein A."/>
            <person name="Deutzmann J.S."/>
            <person name="Daniel R."/>
            <person name="Simeonova D.D."/>
        </authorList>
    </citation>
    <scope>NUCLEOTIDE SEQUENCE [LARGE SCALE GENOMIC DNA]</scope>
    <source>
        <strain evidence="1 2">KoM1</strain>
    </source>
</reference>